<gene>
    <name evidence="2" type="ORF">ABFZ84_03610</name>
</gene>
<accession>A0ABV3Z569</accession>
<keyword evidence="1" id="KW-0812">Transmembrane</keyword>
<feature type="transmembrane region" description="Helical" evidence="1">
    <location>
        <begin position="21"/>
        <end position="47"/>
    </location>
</feature>
<keyword evidence="3" id="KW-1185">Reference proteome</keyword>
<keyword evidence="1" id="KW-0472">Membrane</keyword>
<evidence type="ECO:0000313" key="2">
    <source>
        <dbReference type="EMBL" id="MEX6632626.1"/>
    </source>
</evidence>
<evidence type="ECO:0000256" key="1">
    <source>
        <dbReference type="SAM" id="Phobius"/>
    </source>
</evidence>
<organism evidence="2 3">
    <name type="scientific">Hyphococcus lacteus</name>
    <dbReference type="NCBI Taxonomy" id="3143536"/>
    <lineage>
        <taxon>Bacteria</taxon>
        <taxon>Pseudomonadati</taxon>
        <taxon>Pseudomonadota</taxon>
        <taxon>Alphaproteobacteria</taxon>
        <taxon>Parvularculales</taxon>
        <taxon>Parvularculaceae</taxon>
        <taxon>Hyphococcus</taxon>
    </lineage>
</organism>
<protein>
    <submittedName>
        <fullName evidence="2">DUF2975 domain-containing protein</fullName>
    </submittedName>
</protein>
<feature type="transmembrane region" description="Helical" evidence="1">
    <location>
        <begin position="67"/>
        <end position="91"/>
    </location>
</feature>
<dbReference type="Pfam" id="PF11188">
    <property type="entry name" value="DUF2975"/>
    <property type="match status" value="1"/>
</dbReference>
<comment type="caution">
    <text evidence="2">The sequence shown here is derived from an EMBL/GenBank/DDBJ whole genome shotgun (WGS) entry which is preliminary data.</text>
</comment>
<dbReference type="RefSeq" id="WP_369312550.1">
    <property type="nucleotide sequence ID" value="NZ_JBEHZE010000001.1"/>
</dbReference>
<proteinExistence type="predicted"/>
<dbReference type="EMBL" id="JBEHZE010000001">
    <property type="protein sequence ID" value="MEX6632626.1"/>
    <property type="molecule type" value="Genomic_DNA"/>
</dbReference>
<name>A0ABV3Z569_9PROT</name>
<dbReference type="Proteomes" id="UP001560685">
    <property type="component" value="Unassembled WGS sequence"/>
</dbReference>
<feature type="transmembrane region" description="Helical" evidence="1">
    <location>
        <begin position="111"/>
        <end position="135"/>
    </location>
</feature>
<dbReference type="InterPro" id="IPR021354">
    <property type="entry name" value="DUF2975"/>
</dbReference>
<keyword evidence="1" id="KW-1133">Transmembrane helix</keyword>
<feature type="transmembrane region" description="Helical" evidence="1">
    <location>
        <begin position="141"/>
        <end position="161"/>
    </location>
</feature>
<sequence>MRAIGKGSLASILAMGLHVTRIILSISLIGIVLMLLIIPFIPSLAVVLSSFGELEVANDGDERLVELGVYLSVAHAFATTAVMLFVVNRLLEILKTLRLGSPFVKENADRFRAVGYALLIGEGAKFAFGFLSLVFRVDIEVNSSFISWLAVIAVFVLAEVFHEGARMKEEQDLTV</sequence>
<reference evidence="2 3" key="1">
    <citation type="submission" date="2024-05" db="EMBL/GenBank/DDBJ databases">
        <title>Three bacterial strains, DH-69, EH-24, and ECK-19 isolated from coastal sediments.</title>
        <authorList>
            <person name="Ye Y.-Q."/>
            <person name="Du Z.-J."/>
        </authorList>
    </citation>
    <scope>NUCLEOTIDE SEQUENCE [LARGE SCALE GENOMIC DNA]</scope>
    <source>
        <strain evidence="2 3">ECK-19</strain>
    </source>
</reference>
<evidence type="ECO:0000313" key="3">
    <source>
        <dbReference type="Proteomes" id="UP001560685"/>
    </source>
</evidence>